<gene>
    <name evidence="3" type="ORF">SI7747_UN020293</name>
</gene>
<reference evidence="4" key="1">
    <citation type="journal article" date="2020" name="Sci. Rep.">
        <title>Chromosome-scale genome assembly for the duckweed Spirodela intermedia, integrating cytogenetic maps, PacBio and Oxford Nanopore libraries.</title>
        <authorList>
            <person name="Hoang P.T.N."/>
            <person name="Fiebig A."/>
            <person name="Novak P."/>
            <person name="Macas J."/>
            <person name="Cao H.X."/>
            <person name="Stepanenko A."/>
            <person name="Chen G."/>
            <person name="Borisjuk N."/>
            <person name="Scholz U."/>
            <person name="Schubert I."/>
        </authorList>
    </citation>
    <scope>NUCLEOTIDE SEQUENCE [LARGE SCALE GENOMIC DNA]</scope>
</reference>
<evidence type="ECO:0000256" key="1">
    <source>
        <dbReference type="ARBA" id="ARBA00022737"/>
    </source>
</evidence>
<dbReference type="PROSITE" id="PS51375">
    <property type="entry name" value="PPR"/>
    <property type="match status" value="1"/>
</dbReference>
<dbReference type="InterPro" id="IPR011990">
    <property type="entry name" value="TPR-like_helical_dom_sf"/>
</dbReference>
<keyword evidence="1" id="KW-0677">Repeat</keyword>
<dbReference type="Proteomes" id="UP001189122">
    <property type="component" value="Unassembled WGS sequence"/>
</dbReference>
<sequence>MSEEMLQGYGVADNVSTGIMVKVLPQQGRWGTGCVPNAVFYNKLMDVCCRKEDVEKTCNLFREIHSRIPVHLGSIWNDDRRVL</sequence>
<comment type="caution">
    <text evidence="3">The sequence shown here is derived from an EMBL/GenBank/DDBJ whole genome shotgun (WGS) entry which is preliminary data.</text>
</comment>
<proteinExistence type="predicted"/>
<evidence type="ECO:0000313" key="3">
    <source>
        <dbReference type="EMBL" id="CAA6673935.1"/>
    </source>
</evidence>
<name>A0ABN7E874_SPIIN</name>
<evidence type="ECO:0000313" key="4">
    <source>
        <dbReference type="Proteomes" id="UP001189122"/>
    </source>
</evidence>
<evidence type="ECO:0000256" key="2">
    <source>
        <dbReference type="PROSITE-ProRule" id="PRU00708"/>
    </source>
</evidence>
<dbReference type="Gene3D" id="1.25.40.10">
    <property type="entry name" value="Tetratricopeptide repeat domain"/>
    <property type="match status" value="1"/>
</dbReference>
<keyword evidence="4" id="KW-1185">Reference proteome</keyword>
<protein>
    <submittedName>
        <fullName evidence="3">Uncharacterized protein</fullName>
    </submittedName>
</protein>
<dbReference type="Pfam" id="PF12854">
    <property type="entry name" value="PPR_1"/>
    <property type="match status" value="1"/>
</dbReference>
<organism evidence="3 4">
    <name type="scientific">Spirodela intermedia</name>
    <name type="common">Intermediate duckweed</name>
    <dbReference type="NCBI Taxonomy" id="51605"/>
    <lineage>
        <taxon>Eukaryota</taxon>
        <taxon>Viridiplantae</taxon>
        <taxon>Streptophyta</taxon>
        <taxon>Embryophyta</taxon>
        <taxon>Tracheophyta</taxon>
        <taxon>Spermatophyta</taxon>
        <taxon>Magnoliopsida</taxon>
        <taxon>Liliopsida</taxon>
        <taxon>Araceae</taxon>
        <taxon>Lemnoideae</taxon>
        <taxon>Spirodela</taxon>
    </lineage>
</organism>
<accession>A0ABN7E874</accession>
<dbReference type="InterPro" id="IPR002885">
    <property type="entry name" value="PPR_rpt"/>
</dbReference>
<dbReference type="NCBIfam" id="TIGR00756">
    <property type="entry name" value="PPR"/>
    <property type="match status" value="1"/>
</dbReference>
<dbReference type="EMBL" id="CACRZD030000040">
    <property type="protein sequence ID" value="CAA6673935.1"/>
    <property type="molecule type" value="Genomic_DNA"/>
</dbReference>
<feature type="repeat" description="PPR" evidence="2">
    <location>
        <begin position="37"/>
        <end position="67"/>
    </location>
</feature>